<name>A0A0A9A1R2_ARUDO</name>
<dbReference type="PANTHER" id="PTHR47926:SF515">
    <property type="entry name" value="UMP-CMP KINASE"/>
    <property type="match status" value="1"/>
</dbReference>
<reference evidence="1" key="1">
    <citation type="submission" date="2014-09" db="EMBL/GenBank/DDBJ databases">
        <authorList>
            <person name="Magalhaes I.L.F."/>
            <person name="Oliveira U."/>
            <person name="Santos F.R."/>
            <person name="Vidigal T.H.D.A."/>
            <person name="Brescovit A.D."/>
            <person name="Santos A.J."/>
        </authorList>
    </citation>
    <scope>NUCLEOTIDE SEQUENCE</scope>
    <source>
        <tissue evidence="1">Shoot tissue taken approximately 20 cm above the soil surface</tissue>
    </source>
</reference>
<sequence>MEHCSSVVTMLSKAGMISEAYEFMSKQTSLNSDPTILRVLLRACSVHGNTRIGDIVANRLFDLEPENEHNFVLLMRIYQNTGRLEDAENAKMLRDRGL</sequence>
<dbReference type="GO" id="GO:0009451">
    <property type="term" value="P:RNA modification"/>
    <property type="evidence" value="ECO:0007669"/>
    <property type="project" value="InterPro"/>
</dbReference>
<reference evidence="1" key="2">
    <citation type="journal article" date="2015" name="Data Brief">
        <title>Shoot transcriptome of the giant reed, Arundo donax.</title>
        <authorList>
            <person name="Barrero R.A."/>
            <person name="Guerrero F.D."/>
            <person name="Moolhuijzen P."/>
            <person name="Goolsby J.A."/>
            <person name="Tidwell J."/>
            <person name="Bellgard S.E."/>
            <person name="Bellgard M.I."/>
        </authorList>
    </citation>
    <scope>NUCLEOTIDE SEQUENCE</scope>
    <source>
        <tissue evidence="1">Shoot tissue taken approximately 20 cm above the soil surface</tissue>
    </source>
</reference>
<protein>
    <recommendedName>
        <fullName evidence="2">Pentacotripeptide-repeat region of PRORP domain-containing protein</fullName>
    </recommendedName>
</protein>
<proteinExistence type="predicted"/>
<dbReference type="PANTHER" id="PTHR47926">
    <property type="entry name" value="PENTATRICOPEPTIDE REPEAT-CONTAINING PROTEIN"/>
    <property type="match status" value="1"/>
</dbReference>
<dbReference type="InterPro" id="IPR046848">
    <property type="entry name" value="E_motif"/>
</dbReference>
<organism evidence="1">
    <name type="scientific">Arundo donax</name>
    <name type="common">Giant reed</name>
    <name type="synonym">Donax arundinaceus</name>
    <dbReference type="NCBI Taxonomy" id="35708"/>
    <lineage>
        <taxon>Eukaryota</taxon>
        <taxon>Viridiplantae</taxon>
        <taxon>Streptophyta</taxon>
        <taxon>Embryophyta</taxon>
        <taxon>Tracheophyta</taxon>
        <taxon>Spermatophyta</taxon>
        <taxon>Magnoliopsida</taxon>
        <taxon>Liliopsida</taxon>
        <taxon>Poales</taxon>
        <taxon>Poaceae</taxon>
        <taxon>PACMAD clade</taxon>
        <taxon>Arundinoideae</taxon>
        <taxon>Arundineae</taxon>
        <taxon>Arundo</taxon>
    </lineage>
</organism>
<dbReference type="EMBL" id="GBRH01256913">
    <property type="protein sequence ID" value="JAD40982.1"/>
    <property type="molecule type" value="Transcribed_RNA"/>
</dbReference>
<dbReference type="GO" id="GO:0003723">
    <property type="term" value="F:RNA binding"/>
    <property type="evidence" value="ECO:0007669"/>
    <property type="project" value="InterPro"/>
</dbReference>
<evidence type="ECO:0000313" key="1">
    <source>
        <dbReference type="EMBL" id="JAD40982.1"/>
    </source>
</evidence>
<accession>A0A0A9A1R2</accession>
<evidence type="ECO:0008006" key="2">
    <source>
        <dbReference type="Google" id="ProtNLM"/>
    </source>
</evidence>
<dbReference type="InterPro" id="IPR046960">
    <property type="entry name" value="PPR_At4g14850-like_plant"/>
</dbReference>
<dbReference type="Pfam" id="PF20431">
    <property type="entry name" value="E_motif"/>
    <property type="match status" value="1"/>
</dbReference>
<dbReference type="AlphaFoldDB" id="A0A0A9A1R2"/>